<organism evidence="4 5">
    <name type="scientific">Reticulomyxa filosa</name>
    <dbReference type="NCBI Taxonomy" id="46433"/>
    <lineage>
        <taxon>Eukaryota</taxon>
        <taxon>Sar</taxon>
        <taxon>Rhizaria</taxon>
        <taxon>Retaria</taxon>
        <taxon>Foraminifera</taxon>
        <taxon>Monothalamids</taxon>
        <taxon>Reticulomyxidae</taxon>
        <taxon>Reticulomyxa</taxon>
    </lineage>
</organism>
<dbReference type="SMART" id="SM00297">
    <property type="entry name" value="BROMO"/>
    <property type="match status" value="1"/>
</dbReference>
<proteinExistence type="predicted"/>
<dbReference type="GO" id="GO:0006355">
    <property type="term" value="P:regulation of DNA-templated transcription"/>
    <property type="evidence" value="ECO:0007669"/>
    <property type="project" value="TreeGrafter"/>
</dbReference>
<dbReference type="GO" id="GO:0000785">
    <property type="term" value="C:chromatin"/>
    <property type="evidence" value="ECO:0007669"/>
    <property type="project" value="TreeGrafter"/>
</dbReference>
<dbReference type="InterPro" id="IPR036427">
    <property type="entry name" value="Bromodomain-like_sf"/>
</dbReference>
<dbReference type="PANTHER" id="PTHR22880:SF225">
    <property type="entry name" value="BROMODOMAIN-CONTAINING PROTEIN BET-1-RELATED"/>
    <property type="match status" value="1"/>
</dbReference>
<dbReference type="Pfam" id="PF00439">
    <property type="entry name" value="Bromodomain"/>
    <property type="match status" value="1"/>
</dbReference>
<dbReference type="InterPro" id="IPR050935">
    <property type="entry name" value="Bromo_chromatin_reader"/>
</dbReference>
<protein>
    <recommendedName>
        <fullName evidence="3">Bromo domain-containing protein</fullName>
    </recommendedName>
</protein>
<dbReference type="OrthoDB" id="21449at2759"/>
<dbReference type="AlphaFoldDB" id="X6MRN4"/>
<evidence type="ECO:0000313" key="5">
    <source>
        <dbReference type="Proteomes" id="UP000023152"/>
    </source>
</evidence>
<keyword evidence="1 2" id="KW-0103">Bromodomain</keyword>
<dbReference type="PROSITE" id="PS50014">
    <property type="entry name" value="BROMODOMAIN_2"/>
    <property type="match status" value="1"/>
</dbReference>
<dbReference type="PANTHER" id="PTHR22880">
    <property type="entry name" value="FALZ-RELATED BROMODOMAIN-CONTAINING PROTEINS"/>
    <property type="match status" value="1"/>
</dbReference>
<evidence type="ECO:0000256" key="2">
    <source>
        <dbReference type="PROSITE-ProRule" id="PRU00035"/>
    </source>
</evidence>
<dbReference type="PRINTS" id="PR00503">
    <property type="entry name" value="BROMODOMAIN"/>
</dbReference>
<gene>
    <name evidence="4" type="ORF">RFI_20881</name>
</gene>
<reference evidence="4 5" key="1">
    <citation type="journal article" date="2013" name="Curr. Biol.">
        <title>The Genome of the Foraminiferan Reticulomyxa filosa.</title>
        <authorList>
            <person name="Glockner G."/>
            <person name="Hulsmann N."/>
            <person name="Schleicher M."/>
            <person name="Noegel A.A."/>
            <person name="Eichinger L."/>
            <person name="Gallinger C."/>
            <person name="Pawlowski J."/>
            <person name="Sierra R."/>
            <person name="Euteneuer U."/>
            <person name="Pillet L."/>
            <person name="Moustafa A."/>
            <person name="Platzer M."/>
            <person name="Groth M."/>
            <person name="Szafranski K."/>
            <person name="Schliwa M."/>
        </authorList>
    </citation>
    <scope>NUCLEOTIDE SEQUENCE [LARGE SCALE GENOMIC DNA]</scope>
</reference>
<sequence length="112" mass="12786">MYDSIQSEELAQCAEILKELKTKPGVEPFENPVDWKALNLPDYPQIIKHPMDLATIGKKLSGGEYDSADEFAEDVRLVWKNAKRYNIPGSNIYMVAEVIERAINKKKISIKF</sequence>
<dbReference type="OMA" id="EPFENPV"/>
<dbReference type="EMBL" id="ASPP01018224">
    <property type="protein sequence ID" value="ETO16459.1"/>
    <property type="molecule type" value="Genomic_DNA"/>
</dbReference>
<dbReference type="Proteomes" id="UP000023152">
    <property type="component" value="Unassembled WGS sequence"/>
</dbReference>
<dbReference type="GO" id="GO:0006338">
    <property type="term" value="P:chromatin remodeling"/>
    <property type="evidence" value="ECO:0007669"/>
    <property type="project" value="TreeGrafter"/>
</dbReference>
<evidence type="ECO:0000256" key="1">
    <source>
        <dbReference type="ARBA" id="ARBA00023117"/>
    </source>
</evidence>
<keyword evidence="5" id="KW-1185">Reference proteome</keyword>
<name>X6MRN4_RETFI</name>
<evidence type="ECO:0000313" key="4">
    <source>
        <dbReference type="EMBL" id="ETO16459.1"/>
    </source>
</evidence>
<evidence type="ECO:0000259" key="3">
    <source>
        <dbReference type="PROSITE" id="PS50014"/>
    </source>
</evidence>
<dbReference type="InterPro" id="IPR001487">
    <property type="entry name" value="Bromodomain"/>
</dbReference>
<dbReference type="GO" id="GO:0005634">
    <property type="term" value="C:nucleus"/>
    <property type="evidence" value="ECO:0007669"/>
    <property type="project" value="TreeGrafter"/>
</dbReference>
<accession>X6MRN4</accession>
<feature type="domain" description="Bromo" evidence="3">
    <location>
        <begin position="21"/>
        <end position="93"/>
    </location>
</feature>
<dbReference type="SUPFAM" id="SSF47370">
    <property type="entry name" value="Bromodomain"/>
    <property type="match status" value="1"/>
</dbReference>
<dbReference type="Gene3D" id="1.20.920.10">
    <property type="entry name" value="Bromodomain-like"/>
    <property type="match status" value="1"/>
</dbReference>
<comment type="caution">
    <text evidence="4">The sequence shown here is derived from an EMBL/GenBank/DDBJ whole genome shotgun (WGS) entry which is preliminary data.</text>
</comment>